<dbReference type="PANTHER" id="PTHR40051">
    <property type="entry name" value="IG HYPOTHETICAL 15966"/>
    <property type="match status" value="1"/>
</dbReference>
<dbReference type="RefSeq" id="WP_148984664.1">
    <property type="nucleotide sequence ID" value="NZ_JBNILK010000001.1"/>
</dbReference>
<reference evidence="1 2" key="1">
    <citation type="submission" date="2019-08" db="EMBL/GenBank/DDBJ databases">
        <title>Bacillus genomes from the desert of Cuatro Cienegas, Coahuila.</title>
        <authorList>
            <person name="Olmedo-Alvarez G."/>
        </authorList>
    </citation>
    <scope>NUCLEOTIDE SEQUENCE [LARGE SCALE GENOMIC DNA]</scope>
    <source>
        <strain evidence="1 2">CH108_3D</strain>
    </source>
</reference>
<accession>A0A5D4S031</accession>
<sequence length="113" mass="13663">MSIRDRGRIKWTAMMLPEHVKELRDMWEQFEREEKPINDLFTISENEERINYAMEYNLAIMFKVWRDLPGRCEEFTGRVHYINPSDKKLWIECEDGSFERVGFQDVVTVNVID</sequence>
<proteinExistence type="predicted"/>
<dbReference type="AlphaFoldDB" id="A0A5D4S031"/>
<evidence type="ECO:0000313" key="1">
    <source>
        <dbReference type="EMBL" id="TYS57005.1"/>
    </source>
</evidence>
<dbReference type="PANTHER" id="PTHR40051:SF1">
    <property type="entry name" value="YOLD-LIKE FAMILY PROTEIN"/>
    <property type="match status" value="1"/>
</dbReference>
<dbReference type="Proteomes" id="UP000322997">
    <property type="component" value="Unassembled WGS sequence"/>
</dbReference>
<protein>
    <submittedName>
        <fullName evidence="1">YolD-like family protein</fullName>
    </submittedName>
</protein>
<organism evidence="1 2">
    <name type="scientific">Rossellomorea marisflavi</name>
    <dbReference type="NCBI Taxonomy" id="189381"/>
    <lineage>
        <taxon>Bacteria</taxon>
        <taxon>Bacillati</taxon>
        <taxon>Bacillota</taxon>
        <taxon>Bacilli</taxon>
        <taxon>Bacillales</taxon>
        <taxon>Bacillaceae</taxon>
        <taxon>Rossellomorea</taxon>
    </lineage>
</organism>
<evidence type="ECO:0000313" key="2">
    <source>
        <dbReference type="Proteomes" id="UP000322997"/>
    </source>
</evidence>
<comment type="caution">
    <text evidence="1">The sequence shown here is derived from an EMBL/GenBank/DDBJ whole genome shotgun (WGS) entry which is preliminary data.</text>
</comment>
<gene>
    <name evidence="1" type="ORF">FZC83_05430</name>
</gene>
<name>A0A5D4S031_9BACI</name>
<dbReference type="Pfam" id="PF08863">
    <property type="entry name" value="YolD"/>
    <property type="match status" value="1"/>
</dbReference>
<dbReference type="InterPro" id="IPR014962">
    <property type="entry name" value="YolD"/>
</dbReference>
<dbReference type="EMBL" id="VTEQ01000001">
    <property type="protein sequence ID" value="TYS57005.1"/>
    <property type="molecule type" value="Genomic_DNA"/>
</dbReference>